<dbReference type="RefSeq" id="WP_021783167.1">
    <property type="nucleotide sequence ID" value="NZ_CP142110.1"/>
</dbReference>
<dbReference type="Proteomes" id="UP000237378">
    <property type="component" value="Unassembled WGS sequence"/>
</dbReference>
<gene>
    <name evidence="1" type="ORF">BGP82_02145</name>
</gene>
<evidence type="ECO:0000313" key="2">
    <source>
        <dbReference type="Proteomes" id="UP000237378"/>
    </source>
</evidence>
<reference evidence="1 2" key="2">
    <citation type="submission" date="2018-03" db="EMBL/GenBank/DDBJ databases">
        <title>Draft genome of Pseudomonas putida strain KH-18-2.</title>
        <authorList>
            <person name="Yoshizawa S."/>
            <person name="Khan N.H."/>
            <person name="Nishimura M."/>
            <person name="Chiura H.X."/>
            <person name="Ogura Y."/>
            <person name="Hayashi T."/>
            <person name="Kogure K."/>
        </authorList>
    </citation>
    <scope>NUCLEOTIDE SEQUENCE [LARGE SCALE GENOMIC DNA]</scope>
    <source>
        <strain evidence="1 2">KH-18-2</strain>
    </source>
</reference>
<name>A0A1X1A9S0_PSEPU</name>
<accession>A0A1X1A9S0</accession>
<proteinExistence type="predicted"/>
<dbReference type="AlphaFoldDB" id="A0A1X1A9S0"/>
<dbReference type="EMBL" id="MING01000019">
    <property type="protein sequence ID" value="POG13278.1"/>
    <property type="molecule type" value="Genomic_DNA"/>
</dbReference>
<sequence length="161" mass="17399">MNQLHEHGTLTPLAEANGNRMHEPHLEADASTLRATEHEALQASIEALNKKLVASTLARVQKEGAIRKSLEQYQQQLAASNQAREELSITVTTALKKLVLATSAQADRMDSVETRLTGLAQHQCGCASQSAPGWSAYLERHAVSLLALAVAVFTLGLHLLD</sequence>
<protein>
    <submittedName>
        <fullName evidence="1">Uncharacterized protein</fullName>
    </submittedName>
</protein>
<comment type="caution">
    <text evidence="1">The sequence shown here is derived from an EMBL/GenBank/DDBJ whole genome shotgun (WGS) entry which is preliminary data.</text>
</comment>
<organism evidence="1 2">
    <name type="scientific">Pseudomonas putida</name>
    <name type="common">Arthrobacter siderocapsulatus</name>
    <dbReference type="NCBI Taxonomy" id="303"/>
    <lineage>
        <taxon>Bacteria</taxon>
        <taxon>Pseudomonadati</taxon>
        <taxon>Pseudomonadota</taxon>
        <taxon>Gammaproteobacteria</taxon>
        <taxon>Pseudomonadales</taxon>
        <taxon>Pseudomonadaceae</taxon>
        <taxon>Pseudomonas</taxon>
    </lineage>
</organism>
<evidence type="ECO:0000313" key="1">
    <source>
        <dbReference type="EMBL" id="POG13278.1"/>
    </source>
</evidence>
<reference evidence="1 2" key="1">
    <citation type="submission" date="2016-08" db="EMBL/GenBank/DDBJ databases">
        <authorList>
            <person name="Seilhamer J.J."/>
        </authorList>
    </citation>
    <scope>NUCLEOTIDE SEQUENCE [LARGE SCALE GENOMIC DNA]</scope>
    <source>
        <strain evidence="1 2">KH-18-2</strain>
    </source>
</reference>